<dbReference type="PANTHER" id="PTHR48060:SF24">
    <property type="entry name" value="NON-SPECIFIC SERINE_THREONINE PROTEIN KINASE"/>
    <property type="match status" value="1"/>
</dbReference>
<feature type="domain" description="Leucine-rich repeat-containing N-terminal plant-type" evidence="5">
    <location>
        <begin position="34"/>
        <end position="68"/>
    </location>
</feature>
<evidence type="ECO:0000256" key="4">
    <source>
        <dbReference type="SAM" id="SignalP"/>
    </source>
</evidence>
<keyword evidence="1" id="KW-0433">Leucine-rich repeat</keyword>
<proteinExistence type="predicted"/>
<keyword evidence="2 4" id="KW-0732">Signal</keyword>
<dbReference type="PANTHER" id="PTHR48060">
    <property type="entry name" value="DNA DAMAGE-REPAIR/TOLERATION PROTEIN DRT100"/>
    <property type="match status" value="1"/>
</dbReference>
<reference evidence="6" key="1">
    <citation type="submission" date="2019-11" db="EMBL/GenBank/DDBJ databases">
        <authorList>
            <person name="Liu Y."/>
            <person name="Hou J."/>
            <person name="Li T.-Q."/>
            <person name="Guan C.-H."/>
            <person name="Wu X."/>
            <person name="Wu H.-Z."/>
            <person name="Ling F."/>
            <person name="Zhang R."/>
            <person name="Shi X.-G."/>
            <person name="Ren J.-P."/>
            <person name="Chen E.-F."/>
            <person name="Sun J.-M."/>
        </authorList>
    </citation>
    <scope>NUCLEOTIDE SEQUENCE</scope>
    <source>
        <strain evidence="6">Adult_tree_wgs_1</strain>
        <tissue evidence="6">Leaves</tissue>
    </source>
</reference>
<dbReference type="Pfam" id="PF00560">
    <property type="entry name" value="LRR_1"/>
    <property type="match status" value="2"/>
</dbReference>
<evidence type="ECO:0000313" key="6">
    <source>
        <dbReference type="EMBL" id="KAF7152351.1"/>
    </source>
</evidence>
<evidence type="ECO:0000256" key="1">
    <source>
        <dbReference type="ARBA" id="ARBA00022614"/>
    </source>
</evidence>
<dbReference type="InterPro" id="IPR053211">
    <property type="entry name" value="DNA_repair-toleration"/>
</dbReference>
<evidence type="ECO:0000313" key="7">
    <source>
        <dbReference type="Proteomes" id="UP000626092"/>
    </source>
</evidence>
<sequence>MPKLPSPFPPAFLYFLLSLMPFLVIPQSPTDQTRTTLLTIKQQWGNPSQLSSWNNSSRPCSWPEITCTSSAVTGLKLTNYDITKPIPSSICDLKALTMLDLSFNYIPGNFPKILYNCSNLLYLDLSQNYFMGPIPSDVDRLSSSLWYIDVGANNFSGEIPRVIGRLPELRFLKLYSNLFNGSFPAEIGNLSNLEYLSMPYNPLFTPAKIPPEFGKLKKLTFLWITYANIIGEIPGNFSVPDEFLPLLSWPRAWKREGRRSRYGGRERASSEKWILAGDGCAGDGVSPEMEVAEMEGRRERASVFTGREG</sequence>
<name>A0A834HQR0_RHOSS</name>
<accession>A0A834HQR0</accession>
<dbReference type="EMBL" id="WJXA01000001">
    <property type="protein sequence ID" value="KAF7152351.1"/>
    <property type="molecule type" value="Genomic_DNA"/>
</dbReference>
<gene>
    <name evidence="6" type="ORF">RHSIM_Rhsim01G0056100</name>
</gene>
<protein>
    <recommendedName>
        <fullName evidence="5">Leucine-rich repeat-containing N-terminal plant-type domain-containing protein</fullName>
    </recommendedName>
</protein>
<keyword evidence="7" id="KW-1185">Reference proteome</keyword>
<dbReference type="FunFam" id="3.80.10.10:FF:000824">
    <property type="entry name" value="Receptor-like protein kinase HSL1 isoform A"/>
    <property type="match status" value="1"/>
</dbReference>
<feature type="chain" id="PRO_5032770815" description="Leucine-rich repeat-containing N-terminal plant-type domain-containing protein" evidence="4">
    <location>
        <begin position="27"/>
        <end position="309"/>
    </location>
</feature>
<evidence type="ECO:0000256" key="2">
    <source>
        <dbReference type="ARBA" id="ARBA00022729"/>
    </source>
</evidence>
<dbReference type="InterPro" id="IPR013210">
    <property type="entry name" value="LRR_N_plant-typ"/>
</dbReference>
<dbReference type="SUPFAM" id="SSF52058">
    <property type="entry name" value="L domain-like"/>
    <property type="match status" value="1"/>
</dbReference>
<dbReference type="Proteomes" id="UP000626092">
    <property type="component" value="Unassembled WGS sequence"/>
</dbReference>
<dbReference type="InterPro" id="IPR001611">
    <property type="entry name" value="Leu-rich_rpt"/>
</dbReference>
<comment type="caution">
    <text evidence="6">The sequence shown here is derived from an EMBL/GenBank/DDBJ whole genome shotgun (WGS) entry which is preliminary data.</text>
</comment>
<organism evidence="6 7">
    <name type="scientific">Rhododendron simsii</name>
    <name type="common">Sims's rhododendron</name>
    <dbReference type="NCBI Taxonomy" id="118357"/>
    <lineage>
        <taxon>Eukaryota</taxon>
        <taxon>Viridiplantae</taxon>
        <taxon>Streptophyta</taxon>
        <taxon>Embryophyta</taxon>
        <taxon>Tracheophyta</taxon>
        <taxon>Spermatophyta</taxon>
        <taxon>Magnoliopsida</taxon>
        <taxon>eudicotyledons</taxon>
        <taxon>Gunneridae</taxon>
        <taxon>Pentapetalae</taxon>
        <taxon>asterids</taxon>
        <taxon>Ericales</taxon>
        <taxon>Ericaceae</taxon>
        <taxon>Ericoideae</taxon>
        <taxon>Rhodoreae</taxon>
        <taxon>Rhododendron</taxon>
    </lineage>
</organism>
<evidence type="ECO:0000256" key="3">
    <source>
        <dbReference type="ARBA" id="ARBA00022737"/>
    </source>
</evidence>
<keyword evidence="3" id="KW-0677">Repeat</keyword>
<dbReference type="AlphaFoldDB" id="A0A834HQR0"/>
<dbReference type="Pfam" id="PF08263">
    <property type="entry name" value="LRRNT_2"/>
    <property type="match status" value="1"/>
</dbReference>
<feature type="signal peptide" evidence="4">
    <location>
        <begin position="1"/>
        <end position="26"/>
    </location>
</feature>
<dbReference type="OrthoDB" id="676979at2759"/>
<evidence type="ECO:0000259" key="5">
    <source>
        <dbReference type="Pfam" id="PF08263"/>
    </source>
</evidence>
<dbReference type="Gene3D" id="3.80.10.10">
    <property type="entry name" value="Ribonuclease Inhibitor"/>
    <property type="match status" value="2"/>
</dbReference>
<dbReference type="InterPro" id="IPR032675">
    <property type="entry name" value="LRR_dom_sf"/>
</dbReference>